<reference evidence="1" key="1">
    <citation type="submission" date="2016-09" db="EMBL/GenBank/DDBJ databases">
        <authorList>
            <person name="Hebert L."/>
            <person name="Moumen B."/>
        </authorList>
    </citation>
    <scope>NUCLEOTIDE SEQUENCE [LARGE SCALE GENOMIC DNA]</scope>
    <source>
        <strain evidence="1">OVI</strain>
    </source>
</reference>
<keyword evidence="2" id="KW-1185">Reference proteome</keyword>
<dbReference type="RefSeq" id="XP_067080443.1">
    <property type="nucleotide sequence ID" value="XM_067224342.1"/>
</dbReference>
<name>A0A1G4IBZ0_TRYEQ</name>
<dbReference type="EMBL" id="CZPT02001221">
    <property type="protein sequence ID" value="SCU69475.1"/>
    <property type="molecule type" value="Genomic_DNA"/>
</dbReference>
<comment type="caution">
    <text evidence="1">The sequence shown here is derived from an EMBL/GenBank/DDBJ whole genome shotgun (WGS) entry which is preliminary data.</text>
</comment>
<gene>
    <name evidence="1" type="ORF">TEOVI_000104100</name>
</gene>
<dbReference type="VEuPathDB" id="TriTrypDB:TEOVI_000104100"/>
<evidence type="ECO:0000313" key="1">
    <source>
        <dbReference type="EMBL" id="SCU69475.1"/>
    </source>
</evidence>
<organism evidence="1 2">
    <name type="scientific">Trypanosoma equiperdum</name>
    <dbReference type="NCBI Taxonomy" id="5694"/>
    <lineage>
        <taxon>Eukaryota</taxon>
        <taxon>Discoba</taxon>
        <taxon>Euglenozoa</taxon>
        <taxon>Kinetoplastea</taxon>
        <taxon>Metakinetoplastina</taxon>
        <taxon>Trypanosomatida</taxon>
        <taxon>Trypanosomatidae</taxon>
        <taxon>Trypanosoma</taxon>
    </lineage>
</organism>
<dbReference type="Proteomes" id="UP000195570">
    <property type="component" value="Unassembled WGS sequence"/>
</dbReference>
<dbReference type="GeneID" id="92374981"/>
<proteinExistence type="predicted"/>
<accession>A0A1G4IBZ0</accession>
<dbReference type="AlphaFoldDB" id="A0A1G4IBZ0"/>
<protein>
    <submittedName>
        <fullName evidence="1">Uncharacterized protein</fullName>
    </submittedName>
</protein>
<sequence length="798" mass="87829">MDTLTYVCRECEASALRIEVPLISVRATAFNDDVPALISSHRRLLCMNMKQSNRLRVLTHRGSYAEVEVGATVLRNLVSSEGLLEHCYFFAAGGNVVARLAPIRQANGDVKIEKREVRLPEEVYGVTVGYGDIVYVLGRSCAFEVHMESSKTSPIGLAPRTFVKHSVIGYHQQAKLLLAPAKANCLDLVSATAGTSVLPKVWEPHANSMPTAAFFFQRRSFSNENSDNLFIVTASHGNRELRLWSYSQRTKTFTLKQDISITMEDDGVVDGDENAFLISCTPTEEYITLCSKQRPLAVVLELNRSSFKVDRVTSWRLNGPVLGSVAAVSKMTESASSTSVEYQVILTVRTATGFYGEVLDVEKPAEASNTPSLRTNSASSWFPKNEAAHIGGTEIALPTALTSVSSSVLGDKTTNAVPQGVASNIVRQQASQFCETLRSIDERVVNLQKHASEAMRLLQEAWEREKAQTIGREFAIRNKGRLEQQQQVAGQSTDNLTPRQQELLEEIRSIVEKSEQLAVDTATEVVKAQLSRRLKDAVAKGAKEADQVELSSGTPIVRSTDSMRLFSNGVDAAVRTLVRAVKGYHKTMKTVVDSSSAATASCVAKAREFTASLNREKQLLASELMATMEVVRHGGAPTQPVDPDALVARAIALAEANDWVTSFTTVLGASDITVLLHFLESEVCVNNVTAMVNPQSITLPIFLSLCLQLSFELNNLQGLIPSRVKALHAFFVEWDDTLKDMKSRAADGNSKHKPMFELTKRELRNVLEQLEIVDDKAVDRCSRNNLRLLKKLIHFLVT</sequence>
<evidence type="ECO:0000313" key="2">
    <source>
        <dbReference type="Proteomes" id="UP000195570"/>
    </source>
</evidence>